<evidence type="ECO:0000256" key="1">
    <source>
        <dbReference type="SAM" id="MobiDB-lite"/>
    </source>
</evidence>
<comment type="caution">
    <text evidence="3">The sequence shown here is derived from an EMBL/GenBank/DDBJ whole genome shotgun (WGS) entry which is preliminary data.</text>
</comment>
<accession>A0ABX2ERD4</accession>
<feature type="compositionally biased region" description="Low complexity" evidence="1">
    <location>
        <begin position="90"/>
        <end position="102"/>
    </location>
</feature>
<dbReference type="Proteomes" id="UP000737171">
    <property type="component" value="Unassembled WGS sequence"/>
</dbReference>
<gene>
    <name evidence="3" type="ORF">HLB44_29790</name>
</gene>
<keyword evidence="2" id="KW-0732">Signal</keyword>
<feature type="chain" id="PRO_5047386803" evidence="2">
    <location>
        <begin position="30"/>
        <end position="120"/>
    </location>
</feature>
<name>A0ABX2ERD4_9BURK</name>
<protein>
    <submittedName>
        <fullName evidence="3">Uncharacterized protein</fullName>
    </submittedName>
</protein>
<sequence>MSSIRSSRRWPAHVLIGSLLGLLAHAAGAARPDPLDPQALVPRLTHESAFKQYRGQHDEKLRSWKEANDEVGRIGGWRAYAREAQQPDKVAAPASAASGPTTVNPPASQPAPRGGGHQHH</sequence>
<evidence type="ECO:0000256" key="2">
    <source>
        <dbReference type="SAM" id="SignalP"/>
    </source>
</evidence>
<evidence type="ECO:0000313" key="4">
    <source>
        <dbReference type="Proteomes" id="UP000737171"/>
    </source>
</evidence>
<reference evidence="3 4" key="1">
    <citation type="submission" date="2020-05" db="EMBL/GenBank/DDBJ databases">
        <title>Aquincola sp. isolate from soil.</title>
        <authorList>
            <person name="Han J."/>
            <person name="Kim D.-U."/>
        </authorList>
    </citation>
    <scope>NUCLEOTIDE SEQUENCE [LARGE SCALE GENOMIC DNA]</scope>
    <source>
        <strain evidence="3 4">S2</strain>
    </source>
</reference>
<organism evidence="3 4">
    <name type="scientific">Pseudaquabacterium terrae</name>
    <dbReference type="NCBI Taxonomy" id="2732868"/>
    <lineage>
        <taxon>Bacteria</taxon>
        <taxon>Pseudomonadati</taxon>
        <taxon>Pseudomonadota</taxon>
        <taxon>Betaproteobacteria</taxon>
        <taxon>Burkholderiales</taxon>
        <taxon>Sphaerotilaceae</taxon>
        <taxon>Pseudaquabacterium</taxon>
    </lineage>
</organism>
<feature type="signal peptide" evidence="2">
    <location>
        <begin position="1"/>
        <end position="29"/>
    </location>
</feature>
<keyword evidence="4" id="KW-1185">Reference proteome</keyword>
<dbReference type="RefSeq" id="WP_173131855.1">
    <property type="nucleotide sequence ID" value="NZ_JABRWJ010000010.1"/>
</dbReference>
<evidence type="ECO:0000313" key="3">
    <source>
        <dbReference type="EMBL" id="NRF71193.1"/>
    </source>
</evidence>
<dbReference type="EMBL" id="JABRWJ010000010">
    <property type="protein sequence ID" value="NRF71193.1"/>
    <property type="molecule type" value="Genomic_DNA"/>
</dbReference>
<proteinExistence type="predicted"/>
<feature type="region of interest" description="Disordered" evidence="1">
    <location>
        <begin position="84"/>
        <end position="120"/>
    </location>
</feature>